<dbReference type="Gene3D" id="3.80.10.10">
    <property type="entry name" value="Ribonuclease Inhibitor"/>
    <property type="match status" value="2"/>
</dbReference>
<evidence type="ECO:0000256" key="1">
    <source>
        <dbReference type="SAM" id="MobiDB-lite"/>
    </source>
</evidence>
<evidence type="ECO:0000313" key="3">
    <source>
        <dbReference type="Proteomes" id="UP000307440"/>
    </source>
</evidence>
<dbReference type="PANTHER" id="PTHR38926">
    <property type="entry name" value="F-BOX DOMAIN CONTAINING PROTEIN, EXPRESSED"/>
    <property type="match status" value="1"/>
</dbReference>
<feature type="region of interest" description="Disordered" evidence="1">
    <location>
        <begin position="229"/>
        <end position="251"/>
    </location>
</feature>
<name>A0A5C3L918_COPMA</name>
<organism evidence="2 3">
    <name type="scientific">Coprinopsis marcescibilis</name>
    <name type="common">Agaric fungus</name>
    <name type="synonym">Psathyrella marcescibilis</name>
    <dbReference type="NCBI Taxonomy" id="230819"/>
    <lineage>
        <taxon>Eukaryota</taxon>
        <taxon>Fungi</taxon>
        <taxon>Dikarya</taxon>
        <taxon>Basidiomycota</taxon>
        <taxon>Agaricomycotina</taxon>
        <taxon>Agaricomycetes</taxon>
        <taxon>Agaricomycetidae</taxon>
        <taxon>Agaricales</taxon>
        <taxon>Agaricineae</taxon>
        <taxon>Psathyrellaceae</taxon>
        <taxon>Coprinopsis</taxon>
    </lineage>
</organism>
<evidence type="ECO:0000313" key="2">
    <source>
        <dbReference type="EMBL" id="TFK28526.1"/>
    </source>
</evidence>
<dbReference type="EMBL" id="ML210155">
    <property type="protein sequence ID" value="TFK28526.1"/>
    <property type="molecule type" value="Genomic_DNA"/>
</dbReference>
<sequence length="828" mass="93961">MCPVYEWHRQEFRAVIQEIFALCPEIVVASLTNSTVLALLQPLAELPLTLFPTSITRLDFVHGNVSLPGECSYHPCAYLRDLAVHLSQTLVHLTFDLPTSCPFVLSSLKNASFPRLETLSVALSNDVLSQMRAVTTWSMPSLRAFSFRNCDGANTRRGVLGFLRKHGQSLRYLQIQAHSPNKRGAQKHVQELIDACPQLHHLVISSQFLNLVHPTIQWLDVWIPFQQSEGPSSTTDDSTSDMDSETSDDEYPANAQALPISRNLPQELFFVTDLPLVLPPHGQKNYELKFCDFNLQCCDGNVTFRDPSRNNMTKKILAWRLETNRKDRHFKEAVFTDGDEDGPFVGDSDTESTWADLDATNKLDITDQPQSSHQGAYRGPIESLPLEVVELIFDRTLPPTYLLHNVSSNISSHNTFASLLLQQQKALVLICKSWYLLAMRYLYSDIFIHWVTQLPKILRTVQENPQLGCLVKRVHLRFDCIKRKESLRAGLARNLSLLLSRCPNLVGTYVAELSLPAFLGPGTPTTSFLKSMTHLEFINVPFWAQLGPSSLAEANLPRLVPTFSANIVHLRLDLPFGDSSPTFDSDQIFDFPLLHSLSLGIRSGNQTLVRFRRLSKWKLPSLRKLTVTALHDRGQQGFGALFILDILKDHGKRLTYLHLNWIHVKDIQSYLDQCPQLEHLAIPSCKNIEDKFAPHASLKWIDFWVDIWEAVSYHRGYREVLEKPRPDDVPTVEKLRSKGLKSLEGIRRLGSELNYDVIDLPLRIPPPSGFRKEDGFEIKYFDYHLRCKDCTIGFVKSRLPDDDGPVDDLRSDEGADLGDDDDDEDFEG</sequence>
<feature type="region of interest" description="Disordered" evidence="1">
    <location>
        <begin position="799"/>
        <end position="828"/>
    </location>
</feature>
<dbReference type="PANTHER" id="PTHR38926:SF72">
    <property type="entry name" value="IM:7136021-RELATED"/>
    <property type="match status" value="1"/>
</dbReference>
<dbReference type="SUPFAM" id="SSF52047">
    <property type="entry name" value="RNI-like"/>
    <property type="match status" value="1"/>
</dbReference>
<dbReference type="OrthoDB" id="3258555at2759"/>
<reference evidence="2 3" key="1">
    <citation type="journal article" date="2019" name="Nat. Ecol. Evol.">
        <title>Megaphylogeny resolves global patterns of mushroom evolution.</title>
        <authorList>
            <person name="Varga T."/>
            <person name="Krizsan K."/>
            <person name="Foldi C."/>
            <person name="Dima B."/>
            <person name="Sanchez-Garcia M."/>
            <person name="Sanchez-Ramirez S."/>
            <person name="Szollosi G.J."/>
            <person name="Szarkandi J.G."/>
            <person name="Papp V."/>
            <person name="Albert L."/>
            <person name="Andreopoulos W."/>
            <person name="Angelini C."/>
            <person name="Antonin V."/>
            <person name="Barry K.W."/>
            <person name="Bougher N.L."/>
            <person name="Buchanan P."/>
            <person name="Buyck B."/>
            <person name="Bense V."/>
            <person name="Catcheside P."/>
            <person name="Chovatia M."/>
            <person name="Cooper J."/>
            <person name="Damon W."/>
            <person name="Desjardin D."/>
            <person name="Finy P."/>
            <person name="Geml J."/>
            <person name="Haridas S."/>
            <person name="Hughes K."/>
            <person name="Justo A."/>
            <person name="Karasinski D."/>
            <person name="Kautmanova I."/>
            <person name="Kiss B."/>
            <person name="Kocsube S."/>
            <person name="Kotiranta H."/>
            <person name="LaButti K.M."/>
            <person name="Lechner B.E."/>
            <person name="Liimatainen K."/>
            <person name="Lipzen A."/>
            <person name="Lukacs Z."/>
            <person name="Mihaltcheva S."/>
            <person name="Morgado L.N."/>
            <person name="Niskanen T."/>
            <person name="Noordeloos M.E."/>
            <person name="Ohm R.A."/>
            <person name="Ortiz-Santana B."/>
            <person name="Ovrebo C."/>
            <person name="Racz N."/>
            <person name="Riley R."/>
            <person name="Savchenko A."/>
            <person name="Shiryaev A."/>
            <person name="Soop K."/>
            <person name="Spirin V."/>
            <person name="Szebenyi C."/>
            <person name="Tomsovsky M."/>
            <person name="Tulloss R.E."/>
            <person name="Uehling J."/>
            <person name="Grigoriev I.V."/>
            <person name="Vagvolgyi C."/>
            <person name="Papp T."/>
            <person name="Martin F.M."/>
            <person name="Miettinen O."/>
            <person name="Hibbett D.S."/>
            <person name="Nagy L.G."/>
        </authorList>
    </citation>
    <scope>NUCLEOTIDE SEQUENCE [LARGE SCALE GENOMIC DNA]</scope>
    <source>
        <strain evidence="2 3">CBS 121175</strain>
    </source>
</reference>
<keyword evidence="3" id="KW-1185">Reference proteome</keyword>
<dbReference type="Proteomes" id="UP000307440">
    <property type="component" value="Unassembled WGS sequence"/>
</dbReference>
<dbReference type="InterPro" id="IPR032675">
    <property type="entry name" value="LRR_dom_sf"/>
</dbReference>
<proteinExistence type="predicted"/>
<evidence type="ECO:0008006" key="4">
    <source>
        <dbReference type="Google" id="ProtNLM"/>
    </source>
</evidence>
<protein>
    <recommendedName>
        <fullName evidence="4">F-box domain-containing protein</fullName>
    </recommendedName>
</protein>
<feature type="compositionally biased region" description="Acidic residues" evidence="1">
    <location>
        <begin position="814"/>
        <end position="828"/>
    </location>
</feature>
<feature type="compositionally biased region" description="Acidic residues" evidence="1">
    <location>
        <begin position="238"/>
        <end position="251"/>
    </location>
</feature>
<accession>A0A5C3L918</accession>
<dbReference type="AlphaFoldDB" id="A0A5C3L918"/>
<gene>
    <name evidence="2" type="ORF">FA15DRAFT_700971</name>
</gene>